<dbReference type="RefSeq" id="WP_012537640.1">
    <property type="nucleotide sequence ID" value="NZ_AP025160.1"/>
</dbReference>
<accession>A0A2W1K3T3</accession>
<dbReference type="GeneID" id="65282161"/>
<dbReference type="Proteomes" id="UP000248886">
    <property type="component" value="Unassembled WGS sequence"/>
</dbReference>
<gene>
    <name evidence="1" type="ORF">DN052_12080</name>
</gene>
<evidence type="ECO:0000313" key="2">
    <source>
        <dbReference type="Proteomes" id="UP000248886"/>
    </source>
</evidence>
<dbReference type="AlphaFoldDB" id="A0A2W1K3T3"/>
<dbReference type="EMBL" id="QKQP01000005">
    <property type="protein sequence ID" value="PZD81120.1"/>
    <property type="molecule type" value="Genomic_DNA"/>
</dbReference>
<organism evidence="1 2">
    <name type="scientific">Acidithiobacillus ferrooxidans</name>
    <name type="common">Thiobacillus ferrooxidans</name>
    <dbReference type="NCBI Taxonomy" id="920"/>
    <lineage>
        <taxon>Bacteria</taxon>
        <taxon>Pseudomonadati</taxon>
        <taxon>Pseudomonadota</taxon>
        <taxon>Acidithiobacillia</taxon>
        <taxon>Acidithiobacillales</taxon>
        <taxon>Acidithiobacillaceae</taxon>
        <taxon>Acidithiobacillus</taxon>
    </lineage>
</organism>
<proteinExistence type="predicted"/>
<sequence length="281" mass="32421">MSQKDNPKRVLPKLKLRFKEASVNGTRPPWRNFPAPIYVAYTKDEIPCPFLLLLGNTQLEVISKRVTNLNLMKLDVMKSRAAINFVTSMTSVKQDDVNTDFVMKTFIDASIIWYSKLFIDSDNGKIKLDHKKIYGDNKHIKLHKKIVEIRHGAIAHQTGRFDLALAFVALNPDAEQKEIIEFYYNYISYGSMELEELKTFEDMLNILIESIDQKIYGAEDRLLKDLTDKIGIEKLYELSFKVGDESDISGSISIETNYAFDNYETYNRFHGEEDLLPGRQS</sequence>
<evidence type="ECO:0000313" key="1">
    <source>
        <dbReference type="EMBL" id="PZD81120.1"/>
    </source>
</evidence>
<protein>
    <submittedName>
        <fullName evidence="1">Uncharacterized protein</fullName>
    </submittedName>
</protein>
<reference evidence="1 2" key="1">
    <citation type="submission" date="2018-06" db="EMBL/GenBank/DDBJ databases">
        <title>Draft sequence of Acidithiobacillus ferrooxidans CCM 4253.</title>
        <authorList>
            <person name="Moya-Beltran A."/>
            <person name="Castro M."/>
            <person name="Covarrubias P.C."/>
            <person name="Issotta F."/>
            <person name="Janiczek O."/>
            <person name="Mandl M."/>
            <person name="Kucera J."/>
            <person name="Quatrini R."/>
        </authorList>
    </citation>
    <scope>NUCLEOTIDE SEQUENCE [LARGE SCALE GENOMIC DNA]</scope>
    <source>
        <strain evidence="1 2">CCM 4253</strain>
    </source>
</reference>
<comment type="caution">
    <text evidence="1">The sequence shown here is derived from an EMBL/GenBank/DDBJ whole genome shotgun (WGS) entry which is preliminary data.</text>
</comment>
<name>A0A2W1K3T3_ACIFR</name>